<accession>A0ABS7ZM80</accession>
<evidence type="ECO:0000313" key="5">
    <source>
        <dbReference type="EMBL" id="MCA6062313.1"/>
    </source>
</evidence>
<protein>
    <submittedName>
        <fullName evidence="5">Helix-turn-helix transcriptional regulator</fullName>
    </submittedName>
</protein>
<reference evidence="5 6" key="1">
    <citation type="submission" date="2020-12" db="EMBL/GenBank/DDBJ databases">
        <title>Novel Thalassolituus-related marine hydrocarbonoclastic bacteria mediated algae-derived hydrocarbons mineralization in twilight zone of the northern South China Sea.</title>
        <authorList>
            <person name="Dong C."/>
        </authorList>
    </citation>
    <scope>NUCLEOTIDE SEQUENCE [LARGE SCALE GENOMIC DNA]</scope>
    <source>
        <strain evidence="5 6">IMCC1826</strain>
    </source>
</reference>
<dbReference type="PROSITE" id="PS01124">
    <property type="entry name" value="HTH_ARAC_FAMILY_2"/>
    <property type="match status" value="1"/>
</dbReference>
<evidence type="ECO:0000256" key="1">
    <source>
        <dbReference type="ARBA" id="ARBA00023015"/>
    </source>
</evidence>
<dbReference type="SMART" id="SM00342">
    <property type="entry name" value="HTH_ARAC"/>
    <property type="match status" value="1"/>
</dbReference>
<dbReference type="PRINTS" id="PR00032">
    <property type="entry name" value="HTHARAC"/>
</dbReference>
<dbReference type="RefSeq" id="WP_225671168.1">
    <property type="nucleotide sequence ID" value="NZ_JAEDAH010000008.1"/>
</dbReference>
<keyword evidence="3" id="KW-0804">Transcription</keyword>
<dbReference type="InterPro" id="IPR018060">
    <property type="entry name" value="HTH_AraC"/>
</dbReference>
<dbReference type="PANTHER" id="PTHR47894:SF1">
    <property type="entry name" value="HTH-TYPE TRANSCRIPTIONAL REGULATOR VQSM"/>
    <property type="match status" value="1"/>
</dbReference>
<dbReference type="EMBL" id="JAEDAH010000008">
    <property type="protein sequence ID" value="MCA6062313.1"/>
    <property type="molecule type" value="Genomic_DNA"/>
</dbReference>
<comment type="caution">
    <text evidence="5">The sequence shown here is derived from an EMBL/GenBank/DDBJ whole genome shotgun (WGS) entry which is preliminary data.</text>
</comment>
<gene>
    <name evidence="5" type="ORF">I9W95_01715</name>
</gene>
<keyword evidence="6" id="KW-1185">Reference proteome</keyword>
<dbReference type="InterPro" id="IPR009057">
    <property type="entry name" value="Homeodomain-like_sf"/>
</dbReference>
<dbReference type="Pfam" id="PF12833">
    <property type="entry name" value="HTH_18"/>
    <property type="match status" value="1"/>
</dbReference>
<dbReference type="Gene3D" id="1.10.10.60">
    <property type="entry name" value="Homeodomain-like"/>
    <property type="match status" value="1"/>
</dbReference>
<dbReference type="InterPro" id="IPR020449">
    <property type="entry name" value="Tscrpt_reg_AraC-type_HTH"/>
</dbReference>
<keyword evidence="2" id="KW-0238">DNA-binding</keyword>
<feature type="domain" description="HTH araC/xylS-type" evidence="4">
    <location>
        <begin position="1"/>
        <end position="95"/>
    </location>
</feature>
<evidence type="ECO:0000259" key="4">
    <source>
        <dbReference type="PROSITE" id="PS01124"/>
    </source>
</evidence>
<dbReference type="Proteomes" id="UP000714380">
    <property type="component" value="Unassembled WGS sequence"/>
</dbReference>
<dbReference type="PANTHER" id="PTHR47894">
    <property type="entry name" value="HTH-TYPE TRANSCRIPTIONAL REGULATOR GADX"/>
    <property type="match status" value="1"/>
</dbReference>
<sequence length="101" mass="11830">MIAFERLRDGEPSIDQIARVLNCSARTLQRRLQVAGTSYREELNLVRYKLARSYLEDPSLQIIDVAMLLGYSEHSVFTRAFREWSGKTPQDFRQQRRLAPE</sequence>
<evidence type="ECO:0000256" key="3">
    <source>
        <dbReference type="ARBA" id="ARBA00023163"/>
    </source>
</evidence>
<name>A0ABS7ZM80_9GAMM</name>
<dbReference type="SUPFAM" id="SSF46689">
    <property type="entry name" value="Homeodomain-like"/>
    <property type="match status" value="1"/>
</dbReference>
<organism evidence="5 6">
    <name type="scientific">Thalassolituus marinus</name>
    <dbReference type="NCBI Taxonomy" id="671053"/>
    <lineage>
        <taxon>Bacteria</taxon>
        <taxon>Pseudomonadati</taxon>
        <taxon>Pseudomonadota</taxon>
        <taxon>Gammaproteobacteria</taxon>
        <taxon>Oceanospirillales</taxon>
        <taxon>Oceanospirillaceae</taxon>
        <taxon>Thalassolituus</taxon>
    </lineage>
</organism>
<evidence type="ECO:0000313" key="6">
    <source>
        <dbReference type="Proteomes" id="UP000714380"/>
    </source>
</evidence>
<keyword evidence="1" id="KW-0805">Transcription regulation</keyword>
<evidence type="ECO:0000256" key="2">
    <source>
        <dbReference type="ARBA" id="ARBA00023125"/>
    </source>
</evidence>
<proteinExistence type="predicted"/>